<evidence type="ECO:0000256" key="2">
    <source>
        <dbReference type="SAM" id="MobiDB-lite"/>
    </source>
</evidence>
<feature type="region of interest" description="Disordered" evidence="2">
    <location>
        <begin position="17"/>
        <end position="167"/>
    </location>
</feature>
<evidence type="ECO:0000256" key="1">
    <source>
        <dbReference type="SAM" id="Coils"/>
    </source>
</evidence>
<evidence type="ECO:0000313" key="3">
    <source>
        <dbReference type="EMBL" id="MBA4678552.1"/>
    </source>
</evidence>
<protein>
    <submittedName>
        <fullName evidence="3">Uncharacterized protein</fullName>
    </submittedName>
</protein>
<dbReference type="AlphaFoldDB" id="A0A7C9AWR3"/>
<organism evidence="3">
    <name type="scientific">Opuntia streptacantha</name>
    <name type="common">Prickly pear cactus</name>
    <name type="synonym">Opuntia cardona</name>
    <dbReference type="NCBI Taxonomy" id="393608"/>
    <lineage>
        <taxon>Eukaryota</taxon>
        <taxon>Viridiplantae</taxon>
        <taxon>Streptophyta</taxon>
        <taxon>Embryophyta</taxon>
        <taxon>Tracheophyta</taxon>
        <taxon>Spermatophyta</taxon>
        <taxon>Magnoliopsida</taxon>
        <taxon>eudicotyledons</taxon>
        <taxon>Gunneridae</taxon>
        <taxon>Pentapetalae</taxon>
        <taxon>Caryophyllales</taxon>
        <taxon>Cactineae</taxon>
        <taxon>Cactaceae</taxon>
        <taxon>Opuntioideae</taxon>
        <taxon>Opuntia</taxon>
    </lineage>
</organism>
<name>A0A7C9AWR3_OPUST</name>
<feature type="compositionally biased region" description="Basic and acidic residues" evidence="2">
    <location>
        <begin position="22"/>
        <end position="31"/>
    </location>
</feature>
<keyword evidence="1" id="KW-0175">Coiled coil</keyword>
<feature type="compositionally biased region" description="Polar residues" evidence="2">
    <location>
        <begin position="131"/>
        <end position="151"/>
    </location>
</feature>
<feature type="coiled-coil region" evidence="1">
    <location>
        <begin position="170"/>
        <end position="214"/>
    </location>
</feature>
<accession>A0A7C9AWR3</accession>
<reference evidence="3" key="2">
    <citation type="submission" date="2020-07" db="EMBL/GenBank/DDBJ databases">
        <authorList>
            <person name="Vera ALvarez R."/>
            <person name="Arias-Moreno D.M."/>
            <person name="Jimenez-Jacinto V."/>
            <person name="Jimenez-Bremont J.F."/>
            <person name="Swaminathan K."/>
            <person name="Moose S.P."/>
            <person name="Guerrero-Gonzalez M.L."/>
            <person name="Marino-Ramirez L."/>
            <person name="Landsman D."/>
            <person name="Rodriguez-Kessler M."/>
            <person name="Delgado-Sanchez P."/>
        </authorList>
    </citation>
    <scope>NUCLEOTIDE SEQUENCE</scope>
    <source>
        <tissue evidence="3">Cladode</tissue>
    </source>
</reference>
<dbReference type="EMBL" id="GISG01279669">
    <property type="protein sequence ID" value="MBA4678552.1"/>
    <property type="molecule type" value="Transcribed_RNA"/>
</dbReference>
<reference evidence="3" key="1">
    <citation type="journal article" date="2013" name="J. Plant Res.">
        <title>Effect of fungi and light on seed germination of three Opuntia species from semiarid lands of central Mexico.</title>
        <authorList>
            <person name="Delgado-Sanchez P."/>
            <person name="Jimenez-Bremont J.F."/>
            <person name="Guerrero-Gonzalez Mde L."/>
            <person name="Flores J."/>
        </authorList>
    </citation>
    <scope>NUCLEOTIDE SEQUENCE</scope>
    <source>
        <tissue evidence="3">Cladode</tissue>
    </source>
</reference>
<sequence>MQKTYWSNFCHKIGYAPRRYKRQSEADRESSPEYTPSSSRTKKKGSTVDYDKSYPQSYRKQGEKAGGKFVSVNEKYGNGHAYRMRSRESSEEPSSPSAEDTSDAYESNNVTRRRVNGASHPTPMITEHPTAKTSGQERTQTASPSLKTRSATQKERSANGDVDIPAPSDLQALDQLKEENRQLKARLDNKEETLEAVLRELEGERDKNKSLEMKVETVVLTSIKISPIIYWLYIPCTIFTCSFLH</sequence>
<proteinExistence type="predicted"/>